<dbReference type="RefSeq" id="WP_015414560.1">
    <property type="nucleotide sequence ID" value="NC_020409.1"/>
</dbReference>
<evidence type="ECO:0000313" key="2">
    <source>
        <dbReference type="Proteomes" id="UP000011724"/>
    </source>
</evidence>
<dbReference type="HOGENOM" id="CLU_1945288_0_0_7"/>
<dbReference type="EMBL" id="FO203427">
    <property type="protein sequence ID" value="CCH48514.1"/>
    <property type="molecule type" value="Genomic_DNA"/>
</dbReference>
<reference evidence="2" key="2">
    <citation type="journal article" date="2013" name="Stand. Genomic Sci.">
        <title>Complete genome sequence of Desulfocapsa sulfexigens, a marine deltaproteobacterium specialized in disproportionating inorganic sulfur compounds.</title>
        <authorList>
            <person name="Finster K.W."/>
            <person name="Kjeldsen K.U."/>
            <person name="Kube M."/>
            <person name="Reinhardt R."/>
            <person name="Mussmann M."/>
            <person name="Amann R."/>
            <person name="Schreiber L."/>
        </authorList>
    </citation>
    <scope>NUCLEOTIDE SEQUENCE [LARGE SCALE GENOMIC DNA]</scope>
    <source>
        <strain evidence="2">DSM 10523 / SB164P1</strain>
    </source>
</reference>
<accession>M1WPQ4</accession>
<organism evidence="1 2">
    <name type="scientific">Pseudodesulfovibrio piezophilus (strain DSM 21447 / JCM 15486 / C1TLV30)</name>
    <name type="common">Desulfovibrio piezophilus</name>
    <dbReference type="NCBI Taxonomy" id="1322246"/>
    <lineage>
        <taxon>Bacteria</taxon>
        <taxon>Pseudomonadati</taxon>
        <taxon>Thermodesulfobacteriota</taxon>
        <taxon>Desulfovibrionia</taxon>
        <taxon>Desulfovibrionales</taxon>
        <taxon>Desulfovibrionaceae</taxon>
    </lineage>
</organism>
<evidence type="ECO:0000313" key="1">
    <source>
        <dbReference type="EMBL" id="CCH48514.1"/>
    </source>
</evidence>
<name>M1WPQ4_PSEP2</name>
<reference evidence="1 2" key="1">
    <citation type="journal article" date="2013" name="PLoS ONE">
        <title>The first genomic and proteomic characterization of a deep-sea sulfate reducer: insights into the piezophilic lifestyle of Desulfovibrio piezophilus.</title>
        <authorList>
            <person name="Pradel N."/>
            <person name="Ji B."/>
            <person name="Gimenez G."/>
            <person name="Talla E."/>
            <person name="Lenoble P."/>
            <person name="Garel M."/>
            <person name="Tamburini C."/>
            <person name="Fourquet P."/>
            <person name="Lebrun R."/>
            <person name="Bertin P."/>
            <person name="Denis Y."/>
            <person name="Pophillat M."/>
            <person name="Barbe V."/>
            <person name="Ollivier B."/>
            <person name="Dolla A."/>
        </authorList>
    </citation>
    <scope>NUCLEOTIDE SEQUENCE [LARGE SCALE GENOMIC DNA]</scope>
    <source>
        <strain evidence="2">DSM 10523 / SB164P1</strain>
    </source>
</reference>
<keyword evidence="2" id="KW-1185">Reference proteome</keyword>
<gene>
    <name evidence="1" type="ordered locus">BN4_11277</name>
</gene>
<dbReference type="KEGG" id="dpi:BN4_11277"/>
<dbReference type="BioCyc" id="DPIE1322246:BN4_RS06400-MONOMER"/>
<sequence>MVGGGWSIGFMGASWNGGTRGNPYEYSIEVNVLGATFTARNNMKEDTWDFEIGYGRGAKVGAEMNGDGGYLDVGAGGKYSTEDDTVEIGAKAGVQTADDRDIDVVGGKVSFDPNAKTTTTTVSALEKWV</sequence>
<dbReference type="Proteomes" id="UP000011724">
    <property type="component" value="Chromosome"/>
</dbReference>
<proteinExistence type="predicted"/>
<dbReference type="AlphaFoldDB" id="M1WPQ4"/>
<dbReference type="STRING" id="1322246.BN4_11277"/>
<protein>
    <submittedName>
        <fullName evidence="1">Uncharacterized protein</fullName>
    </submittedName>
</protein>
<dbReference type="PATRIC" id="fig|879567.3.peg.1326"/>